<name>A0ABW7AUS2_9ACTN</name>
<accession>A0ABW7AUS2</accession>
<organism evidence="1 2">
    <name type="scientific">Nonomuraea marmarensis</name>
    <dbReference type="NCBI Taxonomy" id="3351344"/>
    <lineage>
        <taxon>Bacteria</taxon>
        <taxon>Bacillati</taxon>
        <taxon>Actinomycetota</taxon>
        <taxon>Actinomycetes</taxon>
        <taxon>Streptosporangiales</taxon>
        <taxon>Streptosporangiaceae</taxon>
        <taxon>Nonomuraea</taxon>
    </lineage>
</organism>
<feature type="non-terminal residue" evidence="1">
    <location>
        <position position="169"/>
    </location>
</feature>
<dbReference type="Pfam" id="PF13384">
    <property type="entry name" value="HTH_23"/>
    <property type="match status" value="1"/>
</dbReference>
<dbReference type="SUPFAM" id="SSF46689">
    <property type="entry name" value="Homeodomain-like"/>
    <property type="match status" value="1"/>
</dbReference>
<keyword evidence="2" id="KW-1185">Reference proteome</keyword>
<protein>
    <submittedName>
        <fullName evidence="1">Transposase</fullName>
    </submittedName>
</protein>
<evidence type="ECO:0000313" key="1">
    <source>
        <dbReference type="EMBL" id="MFG1711171.1"/>
    </source>
</evidence>
<dbReference type="EMBL" id="JBICRM010000075">
    <property type="protein sequence ID" value="MFG1711171.1"/>
    <property type="molecule type" value="Genomic_DNA"/>
</dbReference>
<sequence length="169" mass="19231">MPVFQQYNSPVRYPDGGGLSAVARANREQVRFKAADMFARGLTPPQVARALRVTPSSASTWHRLWKQGGKQALASKGPGGSLCRLSQEQIVTLEAELDRGPGTHGWDDQRWTLARVTTLIKELFRIDYCQRPSACRRWWPCRSPRLFVVDYFLIRRAGVLVRACFIRKD</sequence>
<dbReference type="Proteomes" id="UP001603978">
    <property type="component" value="Unassembled WGS sequence"/>
</dbReference>
<gene>
    <name evidence="1" type="ORF">ACFLIM_49270</name>
</gene>
<proteinExistence type="predicted"/>
<comment type="caution">
    <text evidence="1">The sequence shown here is derived from an EMBL/GenBank/DDBJ whole genome shotgun (WGS) entry which is preliminary data.</text>
</comment>
<reference evidence="1 2" key="1">
    <citation type="submission" date="2024-10" db="EMBL/GenBank/DDBJ databases">
        <authorList>
            <person name="Topkara A.R."/>
            <person name="Saygin H."/>
        </authorList>
    </citation>
    <scope>NUCLEOTIDE SEQUENCE [LARGE SCALE GENOMIC DNA]</scope>
    <source>
        <strain evidence="1 2">M3C6</strain>
    </source>
</reference>
<dbReference type="InterPro" id="IPR009057">
    <property type="entry name" value="Homeodomain-like_sf"/>
</dbReference>
<evidence type="ECO:0000313" key="2">
    <source>
        <dbReference type="Proteomes" id="UP001603978"/>
    </source>
</evidence>